<dbReference type="SUPFAM" id="SSF56796">
    <property type="entry name" value="Dehydroquinate synthase-like"/>
    <property type="match status" value="1"/>
</dbReference>
<feature type="domain" description="Alcohol dehydrogenase iron-type/glycerol dehydrogenase GldA" evidence="4">
    <location>
        <begin position="11"/>
        <end position="152"/>
    </location>
</feature>
<evidence type="ECO:0000259" key="5">
    <source>
        <dbReference type="Pfam" id="PF25137"/>
    </source>
</evidence>
<feature type="domain" description="Fe-containing alcohol dehydrogenase-like C-terminal" evidence="5">
    <location>
        <begin position="163"/>
        <end position="345"/>
    </location>
</feature>
<keyword evidence="3" id="KW-0520">NAD</keyword>
<evidence type="ECO:0000313" key="7">
    <source>
        <dbReference type="Proteomes" id="UP000284824"/>
    </source>
</evidence>
<dbReference type="OrthoDB" id="3812122at2"/>
<comment type="similarity">
    <text evidence="1">Belongs to the iron-containing alcohol dehydrogenase family.</text>
</comment>
<evidence type="ECO:0000256" key="3">
    <source>
        <dbReference type="ARBA" id="ARBA00023027"/>
    </source>
</evidence>
<accession>A0A438LY85</accession>
<dbReference type="AlphaFoldDB" id="A0A438LY85"/>
<dbReference type="Gene3D" id="3.40.50.1970">
    <property type="match status" value="1"/>
</dbReference>
<dbReference type="GO" id="GO:0018506">
    <property type="term" value="F:maleylacetate reductase activity"/>
    <property type="evidence" value="ECO:0007669"/>
    <property type="project" value="InterPro"/>
</dbReference>
<dbReference type="PANTHER" id="PTHR11496">
    <property type="entry name" value="ALCOHOL DEHYDROGENASE"/>
    <property type="match status" value="1"/>
</dbReference>
<dbReference type="InterPro" id="IPR039697">
    <property type="entry name" value="Alcohol_dehydrogenase_Fe"/>
</dbReference>
<dbReference type="GO" id="GO:0004022">
    <property type="term" value="F:alcohol dehydrogenase (NAD+) activity"/>
    <property type="evidence" value="ECO:0007669"/>
    <property type="project" value="TreeGrafter"/>
</dbReference>
<proteinExistence type="inferred from homology"/>
<evidence type="ECO:0000259" key="4">
    <source>
        <dbReference type="Pfam" id="PF00465"/>
    </source>
</evidence>
<keyword evidence="7" id="KW-1185">Reference proteome</keyword>
<dbReference type="Pfam" id="PF00465">
    <property type="entry name" value="Fe-ADH"/>
    <property type="match status" value="1"/>
</dbReference>
<sequence>MRRFTYETFAARVVFGAGCAQSSLAAEVERLGARRPLIVTTPRTAPLATTLAGPLPVAGLFDGVRPHVPVETVDQAVELAARTGADAVLSVGGGSTTGTAKAIALRTSLPIAAVPTTYAGSEVTPVWGTTEGARKTTGRSRLVVPKTVLYDPDLTATLPAAMTAASAMNAMAHCVEAFYAPGANPVTDLVAAEGVRTIADALPAVMARPDDAAGRAGLLYGAYLAGSAFGAAGSGLHHKICHVLGGAFGLPHAETHTVVLPYVAAFNAPAVPALRTRVAPALGSDDVARGLTSLAARIGVPVSLAQIGLAEDDLDTAVRLVLEKDFGDNPRPVGEPEVRGILTAALRGETV</sequence>
<dbReference type="CDD" id="cd08177">
    <property type="entry name" value="MAR"/>
    <property type="match status" value="1"/>
</dbReference>
<dbReference type="Proteomes" id="UP000284824">
    <property type="component" value="Unassembled WGS sequence"/>
</dbReference>
<dbReference type="Gene3D" id="1.20.1090.10">
    <property type="entry name" value="Dehydroquinate synthase-like - alpha domain"/>
    <property type="match status" value="1"/>
</dbReference>
<dbReference type="InterPro" id="IPR001670">
    <property type="entry name" value="ADH_Fe/GldA"/>
</dbReference>
<name>A0A438LY85_9ACTN</name>
<organism evidence="6 7">
    <name type="scientific">Nonomuraea polychroma</name>
    <dbReference type="NCBI Taxonomy" id="46176"/>
    <lineage>
        <taxon>Bacteria</taxon>
        <taxon>Bacillati</taxon>
        <taxon>Actinomycetota</taxon>
        <taxon>Actinomycetes</taxon>
        <taxon>Streptosporangiales</taxon>
        <taxon>Streptosporangiaceae</taxon>
        <taxon>Nonomuraea</taxon>
    </lineage>
</organism>
<reference evidence="6 7" key="1">
    <citation type="submission" date="2019-01" db="EMBL/GenBank/DDBJ databases">
        <title>Sequencing the genomes of 1000 actinobacteria strains.</title>
        <authorList>
            <person name="Klenk H.-P."/>
        </authorList>
    </citation>
    <scope>NUCLEOTIDE SEQUENCE [LARGE SCALE GENOMIC DNA]</scope>
    <source>
        <strain evidence="6 7">DSM 43925</strain>
    </source>
</reference>
<dbReference type="InterPro" id="IPR056798">
    <property type="entry name" value="ADH_Fe_C"/>
</dbReference>
<dbReference type="Pfam" id="PF25137">
    <property type="entry name" value="ADH_Fe_C"/>
    <property type="match status" value="1"/>
</dbReference>
<comment type="caution">
    <text evidence="6">The sequence shown here is derived from an EMBL/GenBank/DDBJ whole genome shotgun (WGS) entry which is preliminary data.</text>
</comment>
<evidence type="ECO:0000313" key="6">
    <source>
        <dbReference type="EMBL" id="RVX38515.1"/>
    </source>
</evidence>
<dbReference type="EMBL" id="SAUN01000001">
    <property type="protein sequence ID" value="RVX38515.1"/>
    <property type="molecule type" value="Genomic_DNA"/>
</dbReference>
<dbReference type="RefSeq" id="WP_127931136.1">
    <property type="nucleotide sequence ID" value="NZ_SAUN01000001.1"/>
</dbReference>
<dbReference type="GO" id="GO:0046872">
    <property type="term" value="F:metal ion binding"/>
    <property type="evidence" value="ECO:0007669"/>
    <property type="project" value="InterPro"/>
</dbReference>
<dbReference type="InterPro" id="IPR034786">
    <property type="entry name" value="MAR"/>
</dbReference>
<dbReference type="PANTHER" id="PTHR11496:SF102">
    <property type="entry name" value="ALCOHOL DEHYDROGENASE 4"/>
    <property type="match status" value="1"/>
</dbReference>
<keyword evidence="2" id="KW-0560">Oxidoreductase</keyword>
<protein>
    <submittedName>
        <fullName evidence="6">Maleylacetate reductase</fullName>
    </submittedName>
</protein>
<gene>
    <name evidence="6" type="ORF">EDD27_0827</name>
</gene>
<evidence type="ECO:0000256" key="2">
    <source>
        <dbReference type="ARBA" id="ARBA00023002"/>
    </source>
</evidence>
<evidence type="ECO:0000256" key="1">
    <source>
        <dbReference type="ARBA" id="ARBA00007358"/>
    </source>
</evidence>